<reference evidence="1" key="3">
    <citation type="submission" date="2025-08" db="UniProtKB">
        <authorList>
            <consortium name="Ensembl"/>
        </authorList>
    </citation>
    <scope>IDENTIFICATION</scope>
</reference>
<keyword evidence="2" id="KW-1185">Reference proteome</keyword>
<dbReference type="Ensembl" id="ENSELUT00000002220.3">
    <property type="protein sequence ID" value="ENSELUP00000010389.3"/>
    <property type="gene ID" value="ENSELUG00000001138.3"/>
</dbReference>
<evidence type="ECO:0000313" key="1">
    <source>
        <dbReference type="Ensembl" id="ENSELUP00000010389.3"/>
    </source>
</evidence>
<dbReference type="PANTHER" id="PTHR31025">
    <property type="entry name" value="SI:CH211-196P9.1-RELATED"/>
    <property type="match status" value="1"/>
</dbReference>
<evidence type="ECO:0000313" key="2">
    <source>
        <dbReference type="Proteomes" id="UP000265140"/>
    </source>
</evidence>
<reference evidence="2" key="1">
    <citation type="journal article" date="2014" name="PLoS ONE">
        <title>The genome and linkage map of the northern pike (Esox lucius): conserved synteny revealed between the salmonid sister group and the Neoteleostei.</title>
        <authorList>
            <person name="Rondeau E.B."/>
            <person name="Minkley D.R."/>
            <person name="Leong J.S."/>
            <person name="Messmer A.M."/>
            <person name="Jantzen J.R."/>
            <person name="von Schalburg K.R."/>
            <person name="Lemon C."/>
            <person name="Bird N.H."/>
            <person name="Koop B.F."/>
        </authorList>
    </citation>
    <scope>NUCLEOTIDE SEQUENCE</scope>
</reference>
<dbReference type="PANTHER" id="PTHR31025:SF27">
    <property type="entry name" value="SI:CH211-193K19.2-RELATED"/>
    <property type="match status" value="1"/>
</dbReference>
<dbReference type="Proteomes" id="UP000265140">
    <property type="component" value="Chromosome 11"/>
</dbReference>
<protein>
    <submittedName>
        <fullName evidence="1">Uncharacterized protein</fullName>
    </submittedName>
</protein>
<dbReference type="GeneTree" id="ENSGT00950000182912"/>
<name>A0A3P8Y3Y4_ESOLU</name>
<sequence length="118" mass="13293">MNLNYVYVCNFRLQATIASDLAVQRIKIYHIKTTTPEGPDDIGIVVEGVKVLTTLGNFPRACSMVIGLAYAVNLAYPKEVRYTLEVFQKLLLELDYSKLSPKITLLFIKVTKLNIKTP</sequence>
<reference evidence="1" key="2">
    <citation type="submission" date="2020-02" db="EMBL/GenBank/DDBJ databases">
        <title>Esox lucius (northern pike) genome, fEsoLuc1, primary haplotype.</title>
        <authorList>
            <person name="Myers G."/>
            <person name="Karagic N."/>
            <person name="Meyer A."/>
            <person name="Pippel M."/>
            <person name="Reichard M."/>
            <person name="Winkler S."/>
            <person name="Tracey A."/>
            <person name="Sims Y."/>
            <person name="Howe K."/>
            <person name="Rhie A."/>
            <person name="Formenti G."/>
            <person name="Durbin R."/>
            <person name="Fedrigo O."/>
            <person name="Jarvis E.D."/>
        </authorList>
    </citation>
    <scope>NUCLEOTIDE SEQUENCE [LARGE SCALE GENOMIC DNA]</scope>
</reference>
<dbReference type="AlphaFoldDB" id="A0A3P8Y3Y4"/>
<dbReference type="Bgee" id="ENSELUG00000001138">
    <property type="expression patterns" value="Expressed in liver"/>
</dbReference>
<dbReference type="OMA" id="RMKIYSI"/>
<dbReference type="InParanoid" id="A0A3P8Y3Y4"/>
<accession>A0A3P8Y3Y4</accession>
<organism evidence="1 2">
    <name type="scientific">Esox lucius</name>
    <name type="common">Northern pike</name>
    <dbReference type="NCBI Taxonomy" id="8010"/>
    <lineage>
        <taxon>Eukaryota</taxon>
        <taxon>Metazoa</taxon>
        <taxon>Chordata</taxon>
        <taxon>Craniata</taxon>
        <taxon>Vertebrata</taxon>
        <taxon>Euteleostomi</taxon>
        <taxon>Actinopterygii</taxon>
        <taxon>Neopterygii</taxon>
        <taxon>Teleostei</taxon>
        <taxon>Protacanthopterygii</taxon>
        <taxon>Esociformes</taxon>
        <taxon>Esocidae</taxon>
        <taxon>Esox</taxon>
    </lineage>
</organism>
<reference evidence="1" key="4">
    <citation type="submission" date="2025-09" db="UniProtKB">
        <authorList>
            <consortium name="Ensembl"/>
        </authorList>
    </citation>
    <scope>IDENTIFICATION</scope>
</reference>
<proteinExistence type="predicted"/>